<dbReference type="InterPro" id="IPR035647">
    <property type="entry name" value="EFG_III/V"/>
</dbReference>
<dbReference type="GO" id="GO:0005525">
    <property type="term" value="F:GTP binding"/>
    <property type="evidence" value="ECO:0007669"/>
    <property type="project" value="UniProtKB-KW"/>
</dbReference>
<dbReference type="PANTHER" id="PTHR43261:SF6">
    <property type="entry name" value="ELONGATION FACTOR G-LIKE PROTEIN"/>
    <property type="match status" value="1"/>
</dbReference>
<organism evidence="5">
    <name type="scientific">marine metagenome</name>
    <dbReference type="NCBI Taxonomy" id="408172"/>
    <lineage>
        <taxon>unclassified sequences</taxon>
        <taxon>metagenomes</taxon>
        <taxon>ecological metagenomes</taxon>
    </lineage>
</organism>
<dbReference type="CDD" id="cd03713">
    <property type="entry name" value="EFG_mtEFG_C"/>
    <property type="match status" value="1"/>
</dbReference>
<gene>
    <name evidence="5" type="ORF">METZ01_LOCUS194015</name>
</gene>
<name>A0A382DTU0_9ZZZZ</name>
<dbReference type="Gene3D" id="3.30.70.240">
    <property type="match status" value="1"/>
</dbReference>
<evidence type="ECO:0000256" key="3">
    <source>
        <dbReference type="SAM" id="MobiDB-lite"/>
    </source>
</evidence>
<sequence>RVQGMDSLGGKSIVTAEVPLAEVQRYVTDLRSITQGRGVFSLKYLRHEQVPSHLSQSVIDASKSNSKNE</sequence>
<dbReference type="SMART" id="SM00838">
    <property type="entry name" value="EFG_C"/>
    <property type="match status" value="1"/>
</dbReference>
<dbReference type="SUPFAM" id="SSF54980">
    <property type="entry name" value="EF-G C-terminal domain-like"/>
    <property type="match status" value="1"/>
</dbReference>
<dbReference type="EMBL" id="UINC01040789">
    <property type="protein sequence ID" value="SVB41161.1"/>
    <property type="molecule type" value="Genomic_DNA"/>
</dbReference>
<dbReference type="GO" id="GO:0032790">
    <property type="term" value="P:ribosome disassembly"/>
    <property type="evidence" value="ECO:0007669"/>
    <property type="project" value="TreeGrafter"/>
</dbReference>
<evidence type="ECO:0000313" key="5">
    <source>
        <dbReference type="EMBL" id="SVB41161.1"/>
    </source>
</evidence>
<evidence type="ECO:0000256" key="2">
    <source>
        <dbReference type="ARBA" id="ARBA00023134"/>
    </source>
</evidence>
<feature type="domain" description="Elongation factor EFG" evidence="4">
    <location>
        <begin position="1"/>
        <end position="58"/>
    </location>
</feature>
<protein>
    <recommendedName>
        <fullName evidence="4">Elongation factor EFG domain-containing protein</fullName>
    </recommendedName>
</protein>
<dbReference type="InterPro" id="IPR014721">
    <property type="entry name" value="Ribsml_uS5_D2-typ_fold_subgr"/>
</dbReference>
<dbReference type="AlphaFoldDB" id="A0A382DTU0"/>
<dbReference type="InterPro" id="IPR000640">
    <property type="entry name" value="EFG_V-like"/>
</dbReference>
<dbReference type="Gene3D" id="3.30.230.10">
    <property type="match status" value="1"/>
</dbReference>
<feature type="non-terminal residue" evidence="5">
    <location>
        <position position="1"/>
    </location>
</feature>
<evidence type="ECO:0000256" key="1">
    <source>
        <dbReference type="ARBA" id="ARBA00022741"/>
    </source>
</evidence>
<dbReference type="Pfam" id="PF00679">
    <property type="entry name" value="EFG_C"/>
    <property type="match status" value="1"/>
</dbReference>
<proteinExistence type="predicted"/>
<keyword evidence="2" id="KW-0342">GTP-binding</keyword>
<dbReference type="InterPro" id="IPR035649">
    <property type="entry name" value="EFG_V"/>
</dbReference>
<evidence type="ECO:0000259" key="4">
    <source>
        <dbReference type="SMART" id="SM00838"/>
    </source>
</evidence>
<reference evidence="5" key="1">
    <citation type="submission" date="2018-05" db="EMBL/GenBank/DDBJ databases">
        <authorList>
            <person name="Lanie J.A."/>
            <person name="Ng W.-L."/>
            <person name="Kazmierczak K.M."/>
            <person name="Andrzejewski T.M."/>
            <person name="Davidsen T.M."/>
            <person name="Wayne K.J."/>
            <person name="Tettelin H."/>
            <person name="Glass J.I."/>
            <person name="Rusch D."/>
            <person name="Podicherti R."/>
            <person name="Tsui H.-C.T."/>
            <person name="Winkler M.E."/>
        </authorList>
    </citation>
    <scope>NUCLEOTIDE SEQUENCE</scope>
</reference>
<accession>A0A382DTU0</accession>
<feature type="compositionally biased region" description="Polar residues" evidence="3">
    <location>
        <begin position="52"/>
        <end position="69"/>
    </location>
</feature>
<feature type="region of interest" description="Disordered" evidence="3">
    <location>
        <begin position="50"/>
        <end position="69"/>
    </location>
</feature>
<keyword evidence="1" id="KW-0547">Nucleotide-binding</keyword>
<dbReference type="PANTHER" id="PTHR43261">
    <property type="entry name" value="TRANSLATION ELONGATION FACTOR G-RELATED"/>
    <property type="match status" value="1"/>
</dbReference>